<dbReference type="AlphaFoldDB" id="A0A8T2S073"/>
<gene>
    <name evidence="2" type="ORF">KP509_23G020300</name>
</gene>
<feature type="compositionally biased region" description="Acidic residues" evidence="1">
    <location>
        <begin position="53"/>
        <end position="63"/>
    </location>
</feature>
<dbReference type="PANTHER" id="PTHR33638">
    <property type="entry name" value="SELENOPROTEIN H"/>
    <property type="match status" value="1"/>
</dbReference>
<comment type="caution">
    <text evidence="2">The sequence shown here is derived from an EMBL/GenBank/DDBJ whole genome shotgun (WGS) entry which is preliminary data.</text>
</comment>
<dbReference type="PANTHER" id="PTHR33638:SF1">
    <property type="entry name" value="SELENOPROTEIN H"/>
    <property type="match status" value="1"/>
</dbReference>
<dbReference type="OrthoDB" id="1933874at2759"/>
<dbReference type="GO" id="GO:0005794">
    <property type="term" value="C:Golgi apparatus"/>
    <property type="evidence" value="ECO:0007669"/>
    <property type="project" value="TreeGrafter"/>
</dbReference>
<dbReference type="Proteomes" id="UP000825935">
    <property type="component" value="Chromosome 23"/>
</dbReference>
<dbReference type="InterPro" id="IPR052674">
    <property type="entry name" value="SelWTH-like"/>
</dbReference>
<feature type="compositionally biased region" description="Basic residues" evidence="1">
    <location>
        <begin position="1"/>
        <end position="14"/>
    </location>
</feature>
<dbReference type="EMBL" id="CM035428">
    <property type="protein sequence ID" value="KAH7301324.1"/>
    <property type="molecule type" value="Genomic_DNA"/>
</dbReference>
<reference evidence="2 3" key="1">
    <citation type="submission" date="2021-08" db="EMBL/GenBank/DDBJ databases">
        <title>WGS assembly of Ceratopteris richardii.</title>
        <authorList>
            <person name="Marchant D.B."/>
            <person name="Chen G."/>
            <person name="Jenkins J."/>
            <person name="Shu S."/>
            <person name="Leebens-Mack J."/>
            <person name="Grimwood J."/>
            <person name="Schmutz J."/>
            <person name="Soltis P."/>
            <person name="Soltis D."/>
            <person name="Chen Z.-H."/>
        </authorList>
    </citation>
    <scope>NUCLEOTIDE SEQUENCE [LARGE SCALE GENOMIC DNA]</scope>
    <source>
        <strain evidence="2">Whitten #5841</strain>
        <tissue evidence="2">Leaf</tissue>
    </source>
</reference>
<feature type="compositionally biased region" description="Basic and acidic residues" evidence="1">
    <location>
        <begin position="15"/>
        <end position="52"/>
    </location>
</feature>
<name>A0A8T2S073_CERRI</name>
<evidence type="ECO:0000256" key="1">
    <source>
        <dbReference type="SAM" id="MobiDB-lite"/>
    </source>
</evidence>
<feature type="compositionally biased region" description="Basic residues" evidence="1">
    <location>
        <begin position="77"/>
        <end position="93"/>
    </location>
</feature>
<accession>A0A8T2S073</accession>
<evidence type="ECO:0000313" key="3">
    <source>
        <dbReference type="Proteomes" id="UP000825935"/>
    </source>
</evidence>
<feature type="region of interest" description="Disordered" evidence="1">
    <location>
        <begin position="1"/>
        <end position="115"/>
    </location>
</feature>
<evidence type="ECO:0000313" key="2">
    <source>
        <dbReference type="EMBL" id="KAH7301324.1"/>
    </source>
</evidence>
<feature type="compositionally biased region" description="Acidic residues" evidence="1">
    <location>
        <begin position="100"/>
        <end position="113"/>
    </location>
</feature>
<evidence type="ECO:0008006" key="4">
    <source>
        <dbReference type="Google" id="ProtNLM"/>
    </source>
</evidence>
<keyword evidence="3" id="KW-1185">Reference proteome</keyword>
<protein>
    <recommendedName>
        <fullName evidence="4">Selenoprotein H</fullName>
    </recommendedName>
</protein>
<dbReference type="OMA" id="MNADKPR"/>
<proteinExistence type="predicted"/>
<organism evidence="2 3">
    <name type="scientific">Ceratopteris richardii</name>
    <name type="common">Triangle waterfern</name>
    <dbReference type="NCBI Taxonomy" id="49495"/>
    <lineage>
        <taxon>Eukaryota</taxon>
        <taxon>Viridiplantae</taxon>
        <taxon>Streptophyta</taxon>
        <taxon>Embryophyta</taxon>
        <taxon>Tracheophyta</taxon>
        <taxon>Polypodiopsida</taxon>
        <taxon>Polypodiidae</taxon>
        <taxon>Polypodiales</taxon>
        <taxon>Pteridineae</taxon>
        <taxon>Pteridaceae</taxon>
        <taxon>Parkerioideae</taxon>
        <taxon>Ceratopteris</taxon>
    </lineage>
</organism>
<feature type="compositionally biased region" description="Basic and acidic residues" evidence="1">
    <location>
        <begin position="65"/>
        <end position="76"/>
    </location>
</feature>
<sequence>MAPKRKGASRKPGKPAKDDVKPTEVDVKADDTDVKLVSKEPAKDVEDAKREVNEEEDEEEVNDEPIPKKSKVDDKKKGGRKPKAPAKKATAKKVVKEAEKDSEDVEKDEDVVEEAVSTDTKSQVVVIEASKECNCFKTRAAKVQTGLTKAIPGVEVLINPEKPRKGCFEVRGKDGKIYLSLLGMPRPFTKLKSLDMDKMVEEIVAKVK</sequence>